<keyword evidence="2" id="KW-1185">Reference proteome</keyword>
<dbReference type="AlphaFoldDB" id="A0AAD7XTD5"/>
<organism evidence="1 2">
    <name type="scientific">Lichtheimia ornata</name>
    <dbReference type="NCBI Taxonomy" id="688661"/>
    <lineage>
        <taxon>Eukaryota</taxon>
        <taxon>Fungi</taxon>
        <taxon>Fungi incertae sedis</taxon>
        <taxon>Mucoromycota</taxon>
        <taxon>Mucoromycotina</taxon>
        <taxon>Mucoromycetes</taxon>
        <taxon>Mucorales</taxon>
        <taxon>Lichtheimiaceae</taxon>
        <taxon>Lichtheimia</taxon>
    </lineage>
</organism>
<name>A0AAD7XTD5_9FUNG</name>
<proteinExistence type="predicted"/>
<accession>A0AAD7XTD5</accession>
<protein>
    <submittedName>
        <fullName evidence="1">Uncharacterized protein</fullName>
    </submittedName>
</protein>
<dbReference type="GeneID" id="83219484"/>
<evidence type="ECO:0000313" key="2">
    <source>
        <dbReference type="Proteomes" id="UP001234581"/>
    </source>
</evidence>
<sequence>MEPLISHRHVQKGVNEGMSTISGLREKCGKRFCARRTKVATGDGACFLYSMSSNLYLRLDHVPAKQQQSMGGCFDFGRWIINNRGDWIRWHLVPGNMDIVRCNKHDT</sequence>
<comment type="caution">
    <text evidence="1">The sequence shown here is derived from an EMBL/GenBank/DDBJ whole genome shotgun (WGS) entry which is preliminary data.</text>
</comment>
<reference evidence="1 2" key="1">
    <citation type="submission" date="2023-03" db="EMBL/GenBank/DDBJ databases">
        <title>Genome sequence of Lichtheimia ornata CBS 291.66.</title>
        <authorList>
            <person name="Mohabir J.T."/>
            <person name="Shea T.P."/>
            <person name="Kurbessoian T."/>
            <person name="Berby B."/>
            <person name="Fontaine J."/>
            <person name="Livny J."/>
            <person name="Gnirke A."/>
            <person name="Stajich J.E."/>
            <person name="Cuomo C.A."/>
        </authorList>
    </citation>
    <scope>NUCLEOTIDE SEQUENCE [LARGE SCALE GENOMIC DNA]</scope>
    <source>
        <strain evidence="1">CBS 291.66</strain>
    </source>
</reference>
<dbReference type="Proteomes" id="UP001234581">
    <property type="component" value="Unassembled WGS sequence"/>
</dbReference>
<dbReference type="EMBL" id="JARTCD010000111">
    <property type="protein sequence ID" value="KAJ8652283.1"/>
    <property type="molecule type" value="Genomic_DNA"/>
</dbReference>
<gene>
    <name evidence="1" type="ORF">O0I10_012096</name>
</gene>
<evidence type="ECO:0000313" key="1">
    <source>
        <dbReference type="EMBL" id="KAJ8652283.1"/>
    </source>
</evidence>
<dbReference type="RefSeq" id="XP_058337197.1">
    <property type="nucleotide sequence ID" value="XM_058492043.1"/>
</dbReference>